<dbReference type="InterPro" id="IPR036737">
    <property type="entry name" value="OmpA-like_sf"/>
</dbReference>
<keyword evidence="3" id="KW-0998">Cell outer membrane</keyword>
<reference evidence="8" key="1">
    <citation type="submission" date="2016-10" db="EMBL/GenBank/DDBJ databases">
        <authorList>
            <person name="Varghese N."/>
            <person name="Submissions S."/>
        </authorList>
    </citation>
    <scope>NUCLEOTIDE SEQUENCE [LARGE SCALE GENOMIC DNA]</scope>
    <source>
        <strain evidence="8">CGMCC 1.11014</strain>
    </source>
</reference>
<dbReference type="PROSITE" id="PS51123">
    <property type="entry name" value="OMPA_2"/>
    <property type="match status" value="1"/>
</dbReference>
<evidence type="ECO:0000313" key="7">
    <source>
        <dbReference type="EMBL" id="SFV16728.1"/>
    </source>
</evidence>
<dbReference type="GO" id="GO:0009279">
    <property type="term" value="C:cell outer membrane"/>
    <property type="evidence" value="ECO:0007669"/>
    <property type="project" value="UniProtKB-SubCell"/>
</dbReference>
<dbReference type="Proteomes" id="UP000199391">
    <property type="component" value="Unassembled WGS sequence"/>
</dbReference>
<comment type="subcellular location">
    <subcellularLocation>
        <location evidence="1">Cell outer membrane</location>
    </subcellularLocation>
</comment>
<dbReference type="PANTHER" id="PTHR30329:SF21">
    <property type="entry name" value="LIPOPROTEIN YIAD-RELATED"/>
    <property type="match status" value="1"/>
</dbReference>
<keyword evidence="2 4" id="KW-0472">Membrane</keyword>
<dbReference type="Pfam" id="PF00691">
    <property type="entry name" value="OmpA"/>
    <property type="match status" value="1"/>
</dbReference>
<keyword evidence="8" id="KW-1185">Reference proteome</keyword>
<evidence type="ECO:0000259" key="6">
    <source>
        <dbReference type="PROSITE" id="PS51123"/>
    </source>
</evidence>
<dbReference type="PRINTS" id="PR01021">
    <property type="entry name" value="OMPADOMAIN"/>
</dbReference>
<dbReference type="InterPro" id="IPR050330">
    <property type="entry name" value="Bact_OuterMem_StrucFunc"/>
</dbReference>
<evidence type="ECO:0000256" key="5">
    <source>
        <dbReference type="SAM" id="SignalP"/>
    </source>
</evidence>
<protein>
    <submittedName>
        <fullName evidence="7">OmpA family protein</fullName>
    </submittedName>
</protein>
<organism evidence="7 8">
    <name type="scientific">Pseudoduganella namucuonensis</name>
    <dbReference type="NCBI Taxonomy" id="1035707"/>
    <lineage>
        <taxon>Bacteria</taxon>
        <taxon>Pseudomonadati</taxon>
        <taxon>Pseudomonadota</taxon>
        <taxon>Betaproteobacteria</taxon>
        <taxon>Burkholderiales</taxon>
        <taxon>Oxalobacteraceae</taxon>
        <taxon>Telluria group</taxon>
        <taxon>Pseudoduganella</taxon>
    </lineage>
</organism>
<dbReference type="SUPFAM" id="SSF103088">
    <property type="entry name" value="OmpA-like"/>
    <property type="match status" value="1"/>
</dbReference>
<proteinExistence type="predicted"/>
<gene>
    <name evidence="7" type="ORF">SAMN05216552_10554</name>
</gene>
<keyword evidence="5" id="KW-0732">Signal</keyword>
<dbReference type="EMBL" id="FPBO01000055">
    <property type="protein sequence ID" value="SFV16728.1"/>
    <property type="molecule type" value="Genomic_DNA"/>
</dbReference>
<sequence>MKRRALQTAPLLAAAVFPLPMLLGGCASVQTHDGAQRRPAVRPSTGFEIVQLGYGDASYFGTCLHPACPVVTPKTISAPQPPARPGETEVSVPQQQDRFTMPDIVAVHFLSGSARLQPAAAAVLVHASNQARLAARITVVGRTDDVGGHAFNQRLAWRRARAVADFLREQLGVAPGRITLEGRGVCCYVADNAASAGRQANRRAEVTFHPAREDKP</sequence>
<dbReference type="STRING" id="1035707.SAMN05216552_10554"/>
<dbReference type="RefSeq" id="WP_093561000.1">
    <property type="nucleotide sequence ID" value="NZ_FPBO01000055.1"/>
</dbReference>
<dbReference type="Gene3D" id="3.30.1330.60">
    <property type="entry name" value="OmpA-like domain"/>
    <property type="match status" value="1"/>
</dbReference>
<evidence type="ECO:0000256" key="1">
    <source>
        <dbReference type="ARBA" id="ARBA00004442"/>
    </source>
</evidence>
<dbReference type="AlphaFoldDB" id="A0A1I7M468"/>
<dbReference type="PANTHER" id="PTHR30329">
    <property type="entry name" value="STATOR ELEMENT OF FLAGELLAR MOTOR COMPLEX"/>
    <property type="match status" value="1"/>
</dbReference>
<accession>A0A1I7M468</accession>
<evidence type="ECO:0000256" key="4">
    <source>
        <dbReference type="PROSITE-ProRule" id="PRU00473"/>
    </source>
</evidence>
<feature type="domain" description="OmpA-like" evidence="6">
    <location>
        <begin position="96"/>
        <end position="212"/>
    </location>
</feature>
<dbReference type="OrthoDB" id="8526422at2"/>
<name>A0A1I7M468_9BURK</name>
<feature type="signal peptide" evidence="5">
    <location>
        <begin position="1"/>
        <end position="29"/>
    </location>
</feature>
<feature type="chain" id="PRO_5011642569" evidence="5">
    <location>
        <begin position="30"/>
        <end position="216"/>
    </location>
</feature>
<dbReference type="CDD" id="cd07185">
    <property type="entry name" value="OmpA_C-like"/>
    <property type="match status" value="1"/>
</dbReference>
<evidence type="ECO:0000256" key="3">
    <source>
        <dbReference type="ARBA" id="ARBA00023237"/>
    </source>
</evidence>
<dbReference type="InterPro" id="IPR006665">
    <property type="entry name" value="OmpA-like"/>
</dbReference>
<evidence type="ECO:0000313" key="8">
    <source>
        <dbReference type="Proteomes" id="UP000199391"/>
    </source>
</evidence>
<dbReference type="PROSITE" id="PS51257">
    <property type="entry name" value="PROKAR_LIPOPROTEIN"/>
    <property type="match status" value="1"/>
</dbReference>
<evidence type="ECO:0000256" key="2">
    <source>
        <dbReference type="ARBA" id="ARBA00023136"/>
    </source>
</evidence>
<dbReference type="InterPro" id="IPR006664">
    <property type="entry name" value="OMP_bac"/>
</dbReference>